<gene>
    <name evidence="4" type="ORF">SAMN04489740_1579</name>
</gene>
<feature type="domain" description="HTH luxR-type" evidence="2">
    <location>
        <begin position="468"/>
        <end position="533"/>
    </location>
</feature>
<organism evidence="4 5">
    <name type="scientific">Arthrobacter alpinus</name>
    <dbReference type="NCBI Taxonomy" id="656366"/>
    <lineage>
        <taxon>Bacteria</taxon>
        <taxon>Bacillati</taxon>
        <taxon>Actinomycetota</taxon>
        <taxon>Actinomycetes</taxon>
        <taxon>Micrococcales</taxon>
        <taxon>Micrococcaceae</taxon>
        <taxon>Arthrobacter</taxon>
    </lineage>
</organism>
<dbReference type="Proteomes" id="UP000182725">
    <property type="component" value="Unassembled WGS sequence"/>
</dbReference>
<dbReference type="InterPro" id="IPR037522">
    <property type="entry name" value="HD_GYP_dom"/>
</dbReference>
<dbReference type="PROSITE" id="PS50043">
    <property type="entry name" value="HTH_LUXR_2"/>
    <property type="match status" value="1"/>
</dbReference>
<dbReference type="PANTHER" id="PTHR45228:SF5">
    <property type="entry name" value="CYCLIC DI-GMP PHOSPHODIESTERASE VC_1348-RELATED"/>
    <property type="match status" value="1"/>
</dbReference>
<dbReference type="CDD" id="cd00077">
    <property type="entry name" value="HDc"/>
    <property type="match status" value="2"/>
</dbReference>
<evidence type="ECO:0000259" key="2">
    <source>
        <dbReference type="PROSITE" id="PS50043"/>
    </source>
</evidence>
<dbReference type="PANTHER" id="PTHR45228">
    <property type="entry name" value="CYCLIC DI-GMP PHOSPHODIESTERASE TM_0186-RELATED"/>
    <property type="match status" value="1"/>
</dbReference>
<dbReference type="InterPro" id="IPR003607">
    <property type="entry name" value="HD/PDEase_dom"/>
</dbReference>
<evidence type="ECO:0000313" key="5">
    <source>
        <dbReference type="Proteomes" id="UP000182725"/>
    </source>
</evidence>
<proteinExistence type="predicted"/>
<dbReference type="EMBL" id="FNTV01000001">
    <property type="protein sequence ID" value="SEE50295.1"/>
    <property type="molecule type" value="Genomic_DNA"/>
</dbReference>
<dbReference type="InterPro" id="IPR000792">
    <property type="entry name" value="Tscrpt_reg_LuxR_C"/>
</dbReference>
<feature type="region of interest" description="Disordered" evidence="1">
    <location>
        <begin position="1"/>
        <end position="28"/>
    </location>
</feature>
<dbReference type="InterPro" id="IPR036388">
    <property type="entry name" value="WH-like_DNA-bd_sf"/>
</dbReference>
<sequence>MNDHGSFIAKPPSPSLGPGGAKARDRVPGPTRPELLAALSLAIDLGLGQPMDHMLRATLLGMRIANLLDIGLASRERLYYVNLLAWIGCHADSFELAALFGDDISFRSDYYQIDTHGLPMLSMMLHHTGTGMPRLRRTAQQTLFTATANTVMRELISSHCTSAGQLASRVGLETGIPEVLRHTFERWDGLGLPEGKAGFEIPLEMRIAQVADMAEVFIRTGGVDAALATMRARRGTQFDPGLVDLFCAHAADLTAGLFTADPWPAAIAAAPEAAELSGEELNRVLGAMGDFADLKSPWTAGHSRSLEALAAAAARERGLKPADVELLRRASWVHDLGRMGVSNGIWDKRQPLATLERERLEMYPYLTERILGRIPGMRRVAAIAGAHRERLDGSGYPRGLAGGDLDVCQRMLAAACSFQTSLEPRPHRKALTPQAAGRRLNAEVAAGRIDGAAAEAVLVAAGHREGRRRTSPSPLTEREMEVLTLICRGMNNKQIGEELLIAPKTARNHIEHIYLKIGATNRVAATLYALDNGLWSRADTA</sequence>
<dbReference type="InterPro" id="IPR052020">
    <property type="entry name" value="Cyclic_di-GMP/3'3'-cGAMP_PDE"/>
</dbReference>
<evidence type="ECO:0000259" key="3">
    <source>
        <dbReference type="PROSITE" id="PS51832"/>
    </source>
</evidence>
<dbReference type="CDD" id="cd06170">
    <property type="entry name" value="LuxR_C_like"/>
    <property type="match status" value="1"/>
</dbReference>
<dbReference type="Pfam" id="PF00196">
    <property type="entry name" value="GerE"/>
    <property type="match status" value="1"/>
</dbReference>
<dbReference type="SMART" id="SM00421">
    <property type="entry name" value="HTH_LUXR"/>
    <property type="match status" value="1"/>
</dbReference>
<dbReference type="InterPro" id="IPR016032">
    <property type="entry name" value="Sig_transdc_resp-reg_C-effctor"/>
</dbReference>
<name>A0A1H5JCN5_9MICC</name>
<dbReference type="GO" id="GO:0006355">
    <property type="term" value="P:regulation of DNA-templated transcription"/>
    <property type="evidence" value="ECO:0007669"/>
    <property type="project" value="InterPro"/>
</dbReference>
<dbReference type="SUPFAM" id="SSF46894">
    <property type="entry name" value="C-terminal effector domain of the bipartite response regulators"/>
    <property type="match status" value="1"/>
</dbReference>
<dbReference type="Pfam" id="PF13487">
    <property type="entry name" value="HD_5"/>
    <property type="match status" value="2"/>
</dbReference>
<dbReference type="AlphaFoldDB" id="A0A1H5JCN5"/>
<dbReference type="PROSITE" id="PS51832">
    <property type="entry name" value="HD_GYP"/>
    <property type="match status" value="1"/>
</dbReference>
<accession>A0A1H5JCN5</accession>
<dbReference type="Gene3D" id="1.10.3210.10">
    <property type="entry name" value="Hypothetical protein af1432"/>
    <property type="match status" value="2"/>
</dbReference>
<evidence type="ECO:0000256" key="1">
    <source>
        <dbReference type="SAM" id="MobiDB-lite"/>
    </source>
</evidence>
<dbReference type="SUPFAM" id="SSF109604">
    <property type="entry name" value="HD-domain/PDEase-like"/>
    <property type="match status" value="2"/>
</dbReference>
<dbReference type="GO" id="GO:0003677">
    <property type="term" value="F:DNA binding"/>
    <property type="evidence" value="ECO:0007669"/>
    <property type="project" value="InterPro"/>
</dbReference>
<evidence type="ECO:0000313" key="4">
    <source>
        <dbReference type="EMBL" id="SEE50295.1"/>
    </source>
</evidence>
<reference evidence="4 5" key="1">
    <citation type="submission" date="2016-10" db="EMBL/GenBank/DDBJ databases">
        <authorList>
            <person name="de Groot N.N."/>
        </authorList>
    </citation>
    <scope>NUCLEOTIDE SEQUENCE [LARGE SCALE GENOMIC DNA]</scope>
    <source>
        <strain evidence="4 5">DSM 22274</strain>
    </source>
</reference>
<dbReference type="PRINTS" id="PR00038">
    <property type="entry name" value="HTHLUXR"/>
</dbReference>
<dbReference type="Gene3D" id="1.10.10.10">
    <property type="entry name" value="Winged helix-like DNA-binding domain superfamily/Winged helix DNA-binding domain"/>
    <property type="match status" value="1"/>
</dbReference>
<feature type="domain" description="HD-GYP" evidence="3">
    <location>
        <begin position="277"/>
        <end position="472"/>
    </location>
</feature>
<protein>
    <submittedName>
        <fullName evidence="4">HD domain-containing protein</fullName>
    </submittedName>
</protein>